<keyword evidence="2" id="KW-1185">Reference proteome</keyword>
<organism evidence="1 2">
    <name type="scientific">Datura stramonium</name>
    <name type="common">Jimsonweed</name>
    <name type="synonym">Common thornapple</name>
    <dbReference type="NCBI Taxonomy" id="4076"/>
    <lineage>
        <taxon>Eukaryota</taxon>
        <taxon>Viridiplantae</taxon>
        <taxon>Streptophyta</taxon>
        <taxon>Embryophyta</taxon>
        <taxon>Tracheophyta</taxon>
        <taxon>Spermatophyta</taxon>
        <taxon>Magnoliopsida</taxon>
        <taxon>eudicotyledons</taxon>
        <taxon>Gunneridae</taxon>
        <taxon>Pentapetalae</taxon>
        <taxon>asterids</taxon>
        <taxon>lamiids</taxon>
        <taxon>Solanales</taxon>
        <taxon>Solanaceae</taxon>
        <taxon>Solanoideae</taxon>
        <taxon>Datureae</taxon>
        <taxon>Datura</taxon>
    </lineage>
</organism>
<dbReference type="EMBL" id="JACEIK010000392">
    <property type="protein sequence ID" value="MCD7456277.1"/>
    <property type="molecule type" value="Genomic_DNA"/>
</dbReference>
<accession>A0ABS8SBQ0</accession>
<feature type="non-terminal residue" evidence="1">
    <location>
        <position position="167"/>
    </location>
</feature>
<evidence type="ECO:0000313" key="2">
    <source>
        <dbReference type="Proteomes" id="UP000823775"/>
    </source>
</evidence>
<name>A0ABS8SBQ0_DATST</name>
<protein>
    <submittedName>
        <fullName evidence="1">Uncharacterized protein</fullName>
    </submittedName>
</protein>
<comment type="caution">
    <text evidence="1">The sequence shown here is derived from an EMBL/GenBank/DDBJ whole genome shotgun (WGS) entry which is preliminary data.</text>
</comment>
<proteinExistence type="predicted"/>
<gene>
    <name evidence="1" type="ORF">HAX54_031114</name>
</gene>
<reference evidence="1 2" key="1">
    <citation type="journal article" date="2021" name="BMC Genomics">
        <title>Datura genome reveals duplications of psychoactive alkaloid biosynthetic genes and high mutation rate following tissue culture.</title>
        <authorList>
            <person name="Rajewski A."/>
            <person name="Carter-House D."/>
            <person name="Stajich J."/>
            <person name="Litt A."/>
        </authorList>
    </citation>
    <scope>NUCLEOTIDE SEQUENCE [LARGE SCALE GENOMIC DNA]</scope>
    <source>
        <strain evidence="1">AR-01</strain>
    </source>
</reference>
<sequence>MNDLAVKIIAASKKELKDHQQQDRVTLKKHLVHGWLYVKAQRRFYELLRQSERLQVALPFGPLTLQLPHKPDTTTLQVGEFYIYSGPASRRPFIFKVAPPAGGLSTSQLPLQMEAFYYKFAPPAEGYTTSYFASRSLHTTTQHIIDLSVKTVYVNQEQLHKSESAIP</sequence>
<dbReference type="Proteomes" id="UP000823775">
    <property type="component" value="Unassembled WGS sequence"/>
</dbReference>
<evidence type="ECO:0000313" key="1">
    <source>
        <dbReference type="EMBL" id="MCD7456277.1"/>
    </source>
</evidence>